<reference evidence="7 8" key="1">
    <citation type="submission" date="2024-02" db="EMBL/GenBank/DDBJ databases">
        <authorList>
            <person name="Chen Y."/>
            <person name="Shah S."/>
            <person name="Dougan E. K."/>
            <person name="Thang M."/>
            <person name="Chan C."/>
        </authorList>
    </citation>
    <scope>NUCLEOTIDE SEQUENCE [LARGE SCALE GENOMIC DNA]</scope>
</reference>
<dbReference type="InterPro" id="IPR012341">
    <property type="entry name" value="6hp_glycosidase-like_sf"/>
</dbReference>
<dbReference type="Gene3D" id="2.40.70.10">
    <property type="entry name" value="Acid Proteases"/>
    <property type="match status" value="2"/>
</dbReference>
<keyword evidence="5" id="KW-0472">Membrane</keyword>
<feature type="transmembrane region" description="Helical" evidence="5">
    <location>
        <begin position="80"/>
        <end position="96"/>
    </location>
</feature>
<dbReference type="PANTHER" id="PTHR47966">
    <property type="entry name" value="BETA-SITE APP-CLEAVING ENZYME, ISOFORM A-RELATED"/>
    <property type="match status" value="1"/>
</dbReference>
<feature type="domain" description="Peptidase A1" evidence="6">
    <location>
        <begin position="299"/>
        <end position="367"/>
    </location>
</feature>
<keyword evidence="5" id="KW-0812">Transmembrane</keyword>
<dbReference type="SUPFAM" id="SSF50630">
    <property type="entry name" value="Acid proteases"/>
    <property type="match status" value="1"/>
</dbReference>
<dbReference type="InterPro" id="IPR021109">
    <property type="entry name" value="Peptidase_aspartic_dom_sf"/>
</dbReference>
<dbReference type="SUPFAM" id="SSF158745">
    <property type="entry name" value="LanC-like"/>
    <property type="match status" value="1"/>
</dbReference>
<evidence type="ECO:0000256" key="5">
    <source>
        <dbReference type="SAM" id="Phobius"/>
    </source>
</evidence>
<keyword evidence="2" id="KW-0645">Protease</keyword>
<evidence type="ECO:0000313" key="7">
    <source>
        <dbReference type="EMBL" id="CAK9009715.1"/>
    </source>
</evidence>
<accession>A0ABP0J5S1</accession>
<dbReference type="InterPro" id="IPR001969">
    <property type="entry name" value="Aspartic_peptidase_AS"/>
</dbReference>
<keyword evidence="4" id="KW-0378">Hydrolase</keyword>
<evidence type="ECO:0000256" key="2">
    <source>
        <dbReference type="ARBA" id="ARBA00022670"/>
    </source>
</evidence>
<evidence type="ECO:0000313" key="8">
    <source>
        <dbReference type="Proteomes" id="UP001642484"/>
    </source>
</evidence>
<evidence type="ECO:0000259" key="6">
    <source>
        <dbReference type="Pfam" id="PF00026"/>
    </source>
</evidence>
<comment type="caution">
    <text evidence="7">The sequence shown here is derived from an EMBL/GenBank/DDBJ whole genome shotgun (WGS) entry which is preliminary data.</text>
</comment>
<keyword evidence="8" id="KW-1185">Reference proteome</keyword>
<organism evidence="7 8">
    <name type="scientific">Durusdinium trenchii</name>
    <dbReference type="NCBI Taxonomy" id="1381693"/>
    <lineage>
        <taxon>Eukaryota</taxon>
        <taxon>Sar</taxon>
        <taxon>Alveolata</taxon>
        <taxon>Dinophyceae</taxon>
        <taxon>Suessiales</taxon>
        <taxon>Symbiodiniaceae</taxon>
        <taxon>Durusdinium</taxon>
    </lineage>
</organism>
<keyword evidence="5" id="KW-1133">Transmembrane helix</keyword>
<proteinExistence type="inferred from homology"/>
<dbReference type="Proteomes" id="UP001642484">
    <property type="component" value="Unassembled WGS sequence"/>
</dbReference>
<evidence type="ECO:0000256" key="1">
    <source>
        <dbReference type="ARBA" id="ARBA00007447"/>
    </source>
</evidence>
<dbReference type="Pfam" id="PF00026">
    <property type="entry name" value="Asp"/>
    <property type="match status" value="1"/>
</dbReference>
<keyword evidence="3" id="KW-0064">Aspartyl protease</keyword>
<dbReference type="PANTHER" id="PTHR47966:SF51">
    <property type="entry name" value="BETA-SITE APP-CLEAVING ENZYME, ISOFORM A-RELATED"/>
    <property type="match status" value="1"/>
</dbReference>
<comment type="similarity">
    <text evidence="1">Belongs to the peptidase A1 family.</text>
</comment>
<evidence type="ECO:0000256" key="4">
    <source>
        <dbReference type="ARBA" id="ARBA00022801"/>
    </source>
</evidence>
<dbReference type="PROSITE" id="PS51257">
    <property type="entry name" value="PROKAR_LIPOPROTEIN"/>
    <property type="match status" value="1"/>
</dbReference>
<dbReference type="Gene3D" id="1.50.10.10">
    <property type="match status" value="1"/>
</dbReference>
<evidence type="ECO:0000256" key="3">
    <source>
        <dbReference type="ARBA" id="ARBA00022750"/>
    </source>
</evidence>
<dbReference type="InterPro" id="IPR001461">
    <property type="entry name" value="Aspartic_peptidase_A1"/>
</dbReference>
<dbReference type="PROSITE" id="PS00141">
    <property type="entry name" value="ASP_PROTEASE"/>
    <property type="match status" value="1"/>
</dbReference>
<name>A0ABP0J5S1_9DINO</name>
<dbReference type="InterPro" id="IPR033121">
    <property type="entry name" value="PEPTIDASE_A1"/>
</dbReference>
<protein>
    <recommendedName>
        <fullName evidence="6">Peptidase A1 domain-containing protein</fullName>
    </recommendedName>
</protein>
<dbReference type="EMBL" id="CAXAMN010004503">
    <property type="protein sequence ID" value="CAK9009715.1"/>
    <property type="molecule type" value="Genomic_DNA"/>
</dbReference>
<gene>
    <name evidence="7" type="ORF">CCMP2556_LOCUS9781</name>
</gene>
<sequence length="581" mass="62647">MRVPVTSDRCLRGAIVVLSAACLGSVACRCCWHGPRSPGSASHSLCSWMMEIAGVLQLLAARQELQQQYAGSCYAMRRSGLALALLLQSLCTAIFFSEWATLRSFLLVIELVVLIYTSRHLSFASYEPGDFVVHAGIGAGIAWACIALCFEAQAFAKDGSALSLTPLAVVRGLGAAAGLGVCKPDGYRRCPTSKTLSARCHDLLHWRTPCPALYLAAAAASTAAKGALATLALACEARPTKPFRQTLHNHEEIVEHEIPILDTAKFAAIVGIGPKFGYNSVQTLSVQCLIGRISWPPQVCQHGCAAIVDSGTSLIAAPASALMELGHLIGQIKEDCDCSNLHELPNLRFNLDGQELELPPQAYVMRVVGASVEADSIWDLLFFKPKIRKVDSCMPAFMEMDMNTQLGDKLFFVASKASDAAYRLHTTLPRAVSLMSSLARRCFQNRCTDPLEAVASGVLTPGQCADIQQWEVQIIETICNNFQQACNNESVYTGGPGVAYALLRAARSGHEGTLEQAQRFLEPWRGRIAKQASRHPDIACSLLCGRAGFLCVEAMLARTRGSATGSDACCQSFVCRQRLST</sequence>